<keyword evidence="3" id="KW-1185">Reference proteome</keyword>
<feature type="region of interest" description="Disordered" evidence="1">
    <location>
        <begin position="78"/>
        <end position="167"/>
    </location>
</feature>
<sequence length="167" mass="17754">MSTAHRGPRHSLGDLKRLSQSIGSVRESPCREAHQNAPASPSRLCAGGRLPGVLCRHVSTRRGVGLRLCLVKHRWRDLREDGTKPVTAAPHGNGHGERTPHAMPPPPPPSLSGVCPARSGNGHGGCTPRAAAPPTGLHPPEPRPPSRLCRSFGEPNNNDSLSADEMR</sequence>
<gene>
    <name evidence="2" type="ORF">HETIRDRAFT_455633</name>
</gene>
<proteinExistence type="predicted"/>
<reference evidence="2 3" key="1">
    <citation type="journal article" date="2012" name="New Phytol.">
        <title>Insight into trade-off between wood decay and parasitism from the genome of a fungal forest pathogen.</title>
        <authorList>
            <person name="Olson A."/>
            <person name="Aerts A."/>
            <person name="Asiegbu F."/>
            <person name="Belbahri L."/>
            <person name="Bouzid O."/>
            <person name="Broberg A."/>
            <person name="Canback B."/>
            <person name="Coutinho P.M."/>
            <person name="Cullen D."/>
            <person name="Dalman K."/>
            <person name="Deflorio G."/>
            <person name="van Diepen L.T."/>
            <person name="Dunand C."/>
            <person name="Duplessis S."/>
            <person name="Durling M."/>
            <person name="Gonthier P."/>
            <person name="Grimwood J."/>
            <person name="Fossdal C.G."/>
            <person name="Hansson D."/>
            <person name="Henrissat B."/>
            <person name="Hietala A."/>
            <person name="Himmelstrand K."/>
            <person name="Hoffmeister D."/>
            <person name="Hogberg N."/>
            <person name="James T.Y."/>
            <person name="Karlsson M."/>
            <person name="Kohler A."/>
            <person name="Kues U."/>
            <person name="Lee Y.H."/>
            <person name="Lin Y.C."/>
            <person name="Lind M."/>
            <person name="Lindquist E."/>
            <person name="Lombard V."/>
            <person name="Lucas S."/>
            <person name="Lunden K."/>
            <person name="Morin E."/>
            <person name="Murat C."/>
            <person name="Park J."/>
            <person name="Raffaello T."/>
            <person name="Rouze P."/>
            <person name="Salamov A."/>
            <person name="Schmutz J."/>
            <person name="Solheim H."/>
            <person name="Stahlberg J."/>
            <person name="Velez H."/>
            <person name="de Vries R.P."/>
            <person name="Wiebenga A."/>
            <person name="Woodward S."/>
            <person name="Yakovlev I."/>
            <person name="Garbelotto M."/>
            <person name="Martin F."/>
            <person name="Grigoriev I.V."/>
            <person name="Stenlid J."/>
        </authorList>
    </citation>
    <scope>NUCLEOTIDE SEQUENCE [LARGE SCALE GENOMIC DNA]</scope>
    <source>
        <strain evidence="2 3">TC 32-1</strain>
    </source>
</reference>
<accession>W4JT32</accession>
<organism evidence="2 3">
    <name type="scientific">Heterobasidion irregulare (strain TC 32-1)</name>
    <dbReference type="NCBI Taxonomy" id="747525"/>
    <lineage>
        <taxon>Eukaryota</taxon>
        <taxon>Fungi</taxon>
        <taxon>Dikarya</taxon>
        <taxon>Basidiomycota</taxon>
        <taxon>Agaricomycotina</taxon>
        <taxon>Agaricomycetes</taxon>
        <taxon>Russulales</taxon>
        <taxon>Bondarzewiaceae</taxon>
        <taxon>Heterobasidion</taxon>
        <taxon>Heterobasidion annosum species complex</taxon>
    </lineage>
</organism>
<dbReference type="AlphaFoldDB" id="W4JT32"/>
<name>W4JT32_HETIT</name>
<protein>
    <submittedName>
        <fullName evidence="2">Uncharacterized protein</fullName>
    </submittedName>
</protein>
<feature type="compositionally biased region" description="Pro residues" evidence="1">
    <location>
        <begin position="136"/>
        <end position="145"/>
    </location>
</feature>
<dbReference type="KEGG" id="hir:HETIRDRAFT_455633"/>
<dbReference type="Proteomes" id="UP000030671">
    <property type="component" value="Unassembled WGS sequence"/>
</dbReference>
<dbReference type="EMBL" id="KI925465">
    <property type="protein sequence ID" value="ETW76031.1"/>
    <property type="molecule type" value="Genomic_DNA"/>
</dbReference>
<evidence type="ECO:0000313" key="3">
    <source>
        <dbReference type="Proteomes" id="UP000030671"/>
    </source>
</evidence>
<dbReference type="HOGENOM" id="CLU_1594752_0_0_1"/>
<evidence type="ECO:0000313" key="2">
    <source>
        <dbReference type="EMBL" id="ETW76031.1"/>
    </source>
</evidence>
<dbReference type="InParanoid" id="W4JT32"/>
<dbReference type="GeneID" id="20676639"/>
<dbReference type="RefSeq" id="XP_009552255.1">
    <property type="nucleotide sequence ID" value="XM_009553960.1"/>
</dbReference>
<evidence type="ECO:0000256" key="1">
    <source>
        <dbReference type="SAM" id="MobiDB-lite"/>
    </source>
</evidence>